<proteinExistence type="predicted"/>
<dbReference type="Proteomes" id="UP001221757">
    <property type="component" value="Unassembled WGS sequence"/>
</dbReference>
<keyword evidence="2" id="KW-1185">Reference proteome</keyword>
<accession>A0AAD7FQN9</accession>
<gene>
    <name evidence="1" type="ORF">B0H17DRAFT_1106913</name>
</gene>
<name>A0AAD7FQN9_MYCRO</name>
<dbReference type="EMBL" id="JARKIE010000458">
    <property type="protein sequence ID" value="KAJ7637430.1"/>
    <property type="molecule type" value="Genomic_DNA"/>
</dbReference>
<evidence type="ECO:0000313" key="1">
    <source>
        <dbReference type="EMBL" id="KAJ7637430.1"/>
    </source>
</evidence>
<organism evidence="1 2">
    <name type="scientific">Mycena rosella</name>
    <name type="common">Pink bonnet</name>
    <name type="synonym">Agaricus rosellus</name>
    <dbReference type="NCBI Taxonomy" id="1033263"/>
    <lineage>
        <taxon>Eukaryota</taxon>
        <taxon>Fungi</taxon>
        <taxon>Dikarya</taxon>
        <taxon>Basidiomycota</taxon>
        <taxon>Agaricomycotina</taxon>
        <taxon>Agaricomycetes</taxon>
        <taxon>Agaricomycetidae</taxon>
        <taxon>Agaricales</taxon>
        <taxon>Marasmiineae</taxon>
        <taxon>Mycenaceae</taxon>
        <taxon>Mycena</taxon>
    </lineage>
</organism>
<comment type="caution">
    <text evidence="1">The sequence shown here is derived from an EMBL/GenBank/DDBJ whole genome shotgun (WGS) entry which is preliminary data.</text>
</comment>
<protein>
    <submittedName>
        <fullName evidence="1">Uncharacterized protein</fullName>
    </submittedName>
</protein>
<evidence type="ECO:0000313" key="2">
    <source>
        <dbReference type="Proteomes" id="UP001221757"/>
    </source>
</evidence>
<dbReference type="AlphaFoldDB" id="A0AAD7FQN9"/>
<sequence length="52" mass="5480">MANARTQASPTPSTRLTTSDGFQGVALWAGFLPGSHRVILDTPILCVRPAAE</sequence>
<reference evidence="1" key="1">
    <citation type="submission" date="2023-03" db="EMBL/GenBank/DDBJ databases">
        <title>Massive genome expansion in bonnet fungi (Mycena s.s.) driven by repeated elements and novel gene families across ecological guilds.</title>
        <authorList>
            <consortium name="Lawrence Berkeley National Laboratory"/>
            <person name="Harder C.B."/>
            <person name="Miyauchi S."/>
            <person name="Viragh M."/>
            <person name="Kuo A."/>
            <person name="Thoen E."/>
            <person name="Andreopoulos B."/>
            <person name="Lu D."/>
            <person name="Skrede I."/>
            <person name="Drula E."/>
            <person name="Henrissat B."/>
            <person name="Morin E."/>
            <person name="Kohler A."/>
            <person name="Barry K."/>
            <person name="LaButti K."/>
            <person name="Morin E."/>
            <person name="Salamov A."/>
            <person name="Lipzen A."/>
            <person name="Mereny Z."/>
            <person name="Hegedus B."/>
            <person name="Baldrian P."/>
            <person name="Stursova M."/>
            <person name="Weitz H."/>
            <person name="Taylor A."/>
            <person name="Grigoriev I.V."/>
            <person name="Nagy L.G."/>
            <person name="Martin F."/>
            <person name="Kauserud H."/>
        </authorList>
    </citation>
    <scope>NUCLEOTIDE SEQUENCE</scope>
    <source>
        <strain evidence="1">CBHHK067</strain>
    </source>
</reference>